<evidence type="ECO:0000256" key="11">
    <source>
        <dbReference type="RuleBase" id="RU004374"/>
    </source>
</evidence>
<dbReference type="GO" id="GO:0003743">
    <property type="term" value="F:translation initiation factor activity"/>
    <property type="evidence" value="ECO:0000318"/>
    <property type="project" value="GO_Central"/>
</dbReference>
<dbReference type="PANTHER" id="PTHR11960">
    <property type="entry name" value="EUKARYOTIC TRANSLATION INITIATION FACTOR 4E RELATED"/>
    <property type="match status" value="1"/>
</dbReference>
<evidence type="ECO:0000256" key="10">
    <source>
        <dbReference type="ARBA" id="ARBA00041713"/>
    </source>
</evidence>
<dbReference type="Pfam" id="PF01652">
    <property type="entry name" value="IF4E"/>
    <property type="match status" value="1"/>
</dbReference>
<dbReference type="InterPro" id="IPR019770">
    <property type="entry name" value="TIF_eIF_4E_CS"/>
</dbReference>
<sequence length="227" mass="25775">MTEQSIRLNGNGQSSSEQNKGSIAEYEEGALYVSDPSLRCYGGVATITPPFQPLKNTWTFWFDTPSSKIKQSAWGSSMRKIHTICTVEDFWSLHNSLHPPSKLIMGSDLYCFKHYIEPKWEDPICENGGKWTIISQRLKADGWWLRTLLAVLGEQFLHGDIICGVVINVRSKQEKISIWTKNAADEASQLSLGKQWKAFLGCVEQIGFIVHDDAKKFDRLAKIRYCI</sequence>
<dbReference type="PANTHER" id="PTHR11960:SF8">
    <property type="entry name" value="EUKARYOTIC TRANSLATION INITIATION FACTOR 4E1-RELATED"/>
    <property type="match status" value="1"/>
</dbReference>
<keyword evidence="14" id="KW-1185">Reference proteome</keyword>
<dbReference type="GO" id="GO:0006417">
    <property type="term" value="P:regulation of translation"/>
    <property type="evidence" value="ECO:0007669"/>
    <property type="project" value="UniProtKB-KW"/>
</dbReference>
<keyword evidence="6" id="KW-1015">Disulfide bond</keyword>
<evidence type="ECO:0000313" key="13">
    <source>
        <dbReference type="EMBL" id="KMZ66396.1"/>
    </source>
</evidence>
<dbReference type="OMA" id="FWFDTPS"/>
<keyword evidence="2 11" id="KW-0396">Initiation factor</keyword>
<keyword evidence="5 11" id="KW-0648">Protein biosynthesis</keyword>
<dbReference type="InterPro" id="IPR023398">
    <property type="entry name" value="TIF_eIF4e-like"/>
</dbReference>
<evidence type="ECO:0000256" key="9">
    <source>
        <dbReference type="ARBA" id="ARBA00032656"/>
    </source>
</evidence>
<dbReference type="OrthoDB" id="590761at2759"/>
<gene>
    <name evidence="13" type="ORF">ZOSMA_29G00450</name>
</gene>
<proteinExistence type="inferred from homology"/>
<accession>A0A0K9PBP5</accession>
<evidence type="ECO:0000256" key="3">
    <source>
        <dbReference type="ARBA" id="ARBA00022845"/>
    </source>
</evidence>
<dbReference type="InterPro" id="IPR001040">
    <property type="entry name" value="TIF_eIF_4E"/>
</dbReference>
<dbReference type="PROSITE" id="PS00813">
    <property type="entry name" value="IF4E"/>
    <property type="match status" value="1"/>
</dbReference>
<dbReference type="AlphaFoldDB" id="A0A0K9PBP5"/>
<dbReference type="STRING" id="29655.A0A0K9PBP5"/>
<organism evidence="13 14">
    <name type="scientific">Zostera marina</name>
    <name type="common">Eelgrass</name>
    <dbReference type="NCBI Taxonomy" id="29655"/>
    <lineage>
        <taxon>Eukaryota</taxon>
        <taxon>Viridiplantae</taxon>
        <taxon>Streptophyta</taxon>
        <taxon>Embryophyta</taxon>
        <taxon>Tracheophyta</taxon>
        <taxon>Spermatophyta</taxon>
        <taxon>Magnoliopsida</taxon>
        <taxon>Liliopsida</taxon>
        <taxon>Zosteraceae</taxon>
        <taxon>Zostera</taxon>
    </lineage>
</organism>
<comment type="similarity">
    <text evidence="1 11">Belongs to the eukaryotic initiation factor 4E family.</text>
</comment>
<dbReference type="GO" id="GO:0006413">
    <property type="term" value="P:translational initiation"/>
    <property type="evidence" value="ECO:0000318"/>
    <property type="project" value="GO_Central"/>
</dbReference>
<evidence type="ECO:0000256" key="5">
    <source>
        <dbReference type="ARBA" id="ARBA00022917"/>
    </source>
</evidence>
<dbReference type="Proteomes" id="UP000036987">
    <property type="component" value="Unassembled WGS sequence"/>
</dbReference>
<dbReference type="Gene3D" id="3.30.760.10">
    <property type="entry name" value="RNA Cap, Translation Initiation Factor Eif4e"/>
    <property type="match status" value="1"/>
</dbReference>
<comment type="caution">
    <text evidence="13">The sequence shown here is derived from an EMBL/GenBank/DDBJ whole genome shotgun (WGS) entry which is preliminary data.</text>
</comment>
<feature type="region of interest" description="Disordered" evidence="12">
    <location>
        <begin position="1"/>
        <end position="20"/>
    </location>
</feature>
<protein>
    <recommendedName>
        <fullName evidence="9">eIF-4F 25 kDa subunit</fullName>
    </recommendedName>
    <alternativeName>
        <fullName evidence="10">eIF-4F p26 subunit</fullName>
    </alternativeName>
    <alternativeName>
        <fullName evidence="8">mRNA cap-binding protein</fullName>
    </alternativeName>
</protein>
<reference evidence="14" key="1">
    <citation type="journal article" date="2016" name="Nature">
        <title>The genome of the seagrass Zostera marina reveals angiosperm adaptation to the sea.</title>
        <authorList>
            <person name="Olsen J.L."/>
            <person name="Rouze P."/>
            <person name="Verhelst B."/>
            <person name="Lin Y.-C."/>
            <person name="Bayer T."/>
            <person name="Collen J."/>
            <person name="Dattolo E."/>
            <person name="De Paoli E."/>
            <person name="Dittami S."/>
            <person name="Maumus F."/>
            <person name="Michel G."/>
            <person name="Kersting A."/>
            <person name="Lauritano C."/>
            <person name="Lohaus R."/>
            <person name="Toepel M."/>
            <person name="Tonon T."/>
            <person name="Vanneste K."/>
            <person name="Amirebrahimi M."/>
            <person name="Brakel J."/>
            <person name="Bostroem C."/>
            <person name="Chovatia M."/>
            <person name="Grimwood J."/>
            <person name="Jenkins J.W."/>
            <person name="Jueterbock A."/>
            <person name="Mraz A."/>
            <person name="Stam W.T."/>
            <person name="Tice H."/>
            <person name="Bornberg-Bauer E."/>
            <person name="Green P.J."/>
            <person name="Pearson G.A."/>
            <person name="Procaccini G."/>
            <person name="Duarte C.M."/>
            <person name="Schmutz J."/>
            <person name="Reusch T.B.H."/>
            <person name="Van de Peer Y."/>
        </authorList>
    </citation>
    <scope>NUCLEOTIDE SEQUENCE [LARGE SCALE GENOMIC DNA]</scope>
    <source>
        <strain evidence="14">cv. Finnish</strain>
    </source>
</reference>
<evidence type="ECO:0000256" key="8">
    <source>
        <dbReference type="ARBA" id="ARBA00030245"/>
    </source>
</evidence>
<evidence type="ECO:0000256" key="7">
    <source>
        <dbReference type="ARBA" id="ARBA00025991"/>
    </source>
</evidence>
<dbReference type="GO" id="GO:0000340">
    <property type="term" value="F:RNA 7-methylguanosine cap binding"/>
    <property type="evidence" value="ECO:0000318"/>
    <property type="project" value="GO_Central"/>
</dbReference>
<dbReference type="SUPFAM" id="SSF55418">
    <property type="entry name" value="eIF4e-like"/>
    <property type="match status" value="1"/>
</dbReference>
<evidence type="ECO:0000256" key="6">
    <source>
        <dbReference type="ARBA" id="ARBA00023157"/>
    </source>
</evidence>
<keyword evidence="4 11" id="KW-0694">RNA-binding</keyword>
<evidence type="ECO:0000256" key="2">
    <source>
        <dbReference type="ARBA" id="ARBA00022540"/>
    </source>
</evidence>
<dbReference type="EMBL" id="LFYR01000980">
    <property type="protein sequence ID" value="KMZ66396.1"/>
    <property type="molecule type" value="Genomic_DNA"/>
</dbReference>
<comment type="subunit">
    <text evidence="7">EIF4F is a multi-subunit complex, the composition of which varies with external and internal environmental conditions. It is composed of at least EIF4A, EIF4E and EIF4G. EIF4E is also known to interact with other partners. In higher plants two isoforms of EIF4F have been identified, named isoform EIF4F and isoform EIF(iso)4F. Isoform EIF4F has subunits p220 and p26, whereas isoform EIF(iso)4F has subunits p82 and p28.</text>
</comment>
<evidence type="ECO:0000256" key="12">
    <source>
        <dbReference type="SAM" id="MobiDB-lite"/>
    </source>
</evidence>
<keyword evidence="3" id="KW-0810">Translation regulation</keyword>
<dbReference type="GO" id="GO:0016281">
    <property type="term" value="C:eukaryotic translation initiation factor 4F complex"/>
    <property type="evidence" value="ECO:0000318"/>
    <property type="project" value="GO_Central"/>
</dbReference>
<name>A0A0K9PBP5_ZOSMR</name>
<evidence type="ECO:0000256" key="1">
    <source>
        <dbReference type="ARBA" id="ARBA00009860"/>
    </source>
</evidence>
<evidence type="ECO:0000256" key="4">
    <source>
        <dbReference type="ARBA" id="ARBA00022884"/>
    </source>
</evidence>
<dbReference type="FunFam" id="3.30.760.10:FF:000003">
    <property type="entry name" value="Eukaryotic translation initiation factor 4E"/>
    <property type="match status" value="1"/>
</dbReference>
<evidence type="ECO:0000313" key="14">
    <source>
        <dbReference type="Proteomes" id="UP000036987"/>
    </source>
</evidence>